<dbReference type="AlphaFoldDB" id="A0A495AD37"/>
<dbReference type="OrthoDB" id="9811589at2"/>
<dbReference type="SUPFAM" id="SSF53335">
    <property type="entry name" value="S-adenosyl-L-methionine-dependent methyltransferases"/>
    <property type="match status" value="1"/>
</dbReference>
<dbReference type="Gene3D" id="2.20.25.110">
    <property type="entry name" value="S-adenosyl-L-methionine-dependent methyltransferases"/>
    <property type="match status" value="1"/>
</dbReference>
<keyword evidence="1 4" id="KW-0489">Methyltransferase</keyword>
<dbReference type="GO" id="GO:0032259">
    <property type="term" value="P:methylation"/>
    <property type="evidence" value="ECO:0007669"/>
    <property type="project" value="UniProtKB-KW"/>
</dbReference>
<dbReference type="PANTHER" id="PTHR43861">
    <property type="entry name" value="TRANS-ACONITATE 2-METHYLTRANSFERASE-RELATED"/>
    <property type="match status" value="1"/>
</dbReference>
<dbReference type="InterPro" id="IPR041698">
    <property type="entry name" value="Methyltransf_25"/>
</dbReference>
<dbReference type="RefSeq" id="WP_121202921.1">
    <property type="nucleotide sequence ID" value="NZ_RBZP01000001.1"/>
</dbReference>
<accession>A0A495AD37</accession>
<gene>
    <name evidence="4" type="ORF">D8M06_03355</name>
</gene>
<dbReference type="Proteomes" id="UP000269301">
    <property type="component" value="Unassembled WGS sequence"/>
</dbReference>
<sequence length="249" mass="28861">MAYKQMAYVYDKLMEDAPYDKWIEFTESMLEGNHVERIVDLGCGTGEITVRLAGKGFQMIGVDNSSDMLTYANNKATENKQNITWLHQDIRELEGLSNLDAAISYCDVINYVTEEADLKEVFKRTFSSLKSGGLFLFDIHSLHQVENNYHNQTFADVLDDVSYIWFCTEGDEKGEMYHDLTFFVSDGQKYNRFDEIHHQRTYSITFYSNLLLKAGFSNIKVYADFSVIDNNIEENSERIFFVAEKARDH</sequence>
<reference evidence="4 5" key="1">
    <citation type="journal article" date="2016" name="Int. J. Syst. Evol. Microbiol.">
        <title>Oceanobacillus halophilus sp. nov., a novel moderately halophilic bacterium from a hypersaline lake.</title>
        <authorList>
            <person name="Amoozegar M.A."/>
            <person name="Bagheri M."/>
            <person name="Makhdoumi A."/>
            <person name="Nikou M.M."/>
            <person name="Fazeli S.A.S."/>
            <person name="Schumann P."/>
            <person name="Sproer C."/>
            <person name="Sanchez-Porro C."/>
            <person name="Ventosa A."/>
        </authorList>
    </citation>
    <scope>NUCLEOTIDE SEQUENCE [LARGE SCALE GENOMIC DNA]</scope>
    <source>
        <strain evidence="4 5">DSM 23996</strain>
    </source>
</reference>
<comment type="caution">
    <text evidence="4">The sequence shown here is derived from an EMBL/GenBank/DDBJ whole genome shotgun (WGS) entry which is preliminary data.</text>
</comment>
<name>A0A495AD37_9BACI</name>
<dbReference type="Pfam" id="PF13649">
    <property type="entry name" value="Methyltransf_25"/>
    <property type="match status" value="1"/>
</dbReference>
<evidence type="ECO:0000313" key="5">
    <source>
        <dbReference type="Proteomes" id="UP000269301"/>
    </source>
</evidence>
<protein>
    <submittedName>
        <fullName evidence="4">Class I SAM-dependent methyltransferase</fullName>
    </submittedName>
</protein>
<dbReference type="InterPro" id="IPR029063">
    <property type="entry name" value="SAM-dependent_MTases_sf"/>
</dbReference>
<evidence type="ECO:0000256" key="2">
    <source>
        <dbReference type="ARBA" id="ARBA00022679"/>
    </source>
</evidence>
<dbReference type="Gene3D" id="3.40.50.150">
    <property type="entry name" value="Vaccinia Virus protein VP39"/>
    <property type="match status" value="1"/>
</dbReference>
<evidence type="ECO:0000313" key="4">
    <source>
        <dbReference type="EMBL" id="RKQ37848.1"/>
    </source>
</evidence>
<organism evidence="4 5">
    <name type="scientific">Oceanobacillus halophilus</name>
    <dbReference type="NCBI Taxonomy" id="930130"/>
    <lineage>
        <taxon>Bacteria</taxon>
        <taxon>Bacillati</taxon>
        <taxon>Bacillota</taxon>
        <taxon>Bacilli</taxon>
        <taxon>Bacillales</taxon>
        <taxon>Bacillaceae</taxon>
        <taxon>Oceanobacillus</taxon>
    </lineage>
</organism>
<evidence type="ECO:0000256" key="1">
    <source>
        <dbReference type="ARBA" id="ARBA00022603"/>
    </source>
</evidence>
<dbReference type="PANTHER" id="PTHR43861:SF1">
    <property type="entry name" value="TRANS-ACONITATE 2-METHYLTRANSFERASE"/>
    <property type="match status" value="1"/>
</dbReference>
<dbReference type="GO" id="GO:0008168">
    <property type="term" value="F:methyltransferase activity"/>
    <property type="evidence" value="ECO:0007669"/>
    <property type="project" value="UniProtKB-KW"/>
</dbReference>
<feature type="domain" description="Methyltransferase" evidence="3">
    <location>
        <begin position="38"/>
        <end position="133"/>
    </location>
</feature>
<dbReference type="CDD" id="cd02440">
    <property type="entry name" value="AdoMet_MTases"/>
    <property type="match status" value="1"/>
</dbReference>
<keyword evidence="2 4" id="KW-0808">Transferase</keyword>
<dbReference type="EMBL" id="RBZP01000001">
    <property type="protein sequence ID" value="RKQ37848.1"/>
    <property type="molecule type" value="Genomic_DNA"/>
</dbReference>
<proteinExistence type="predicted"/>
<evidence type="ECO:0000259" key="3">
    <source>
        <dbReference type="Pfam" id="PF13649"/>
    </source>
</evidence>
<keyword evidence="5" id="KW-1185">Reference proteome</keyword>